<dbReference type="AlphaFoldDB" id="A0A2A9P4E4"/>
<sequence>MTDYQHSKPYTQQLPPLFPCGAPAPQRISLYVESAMEASTEFIEEWKRNGLPTVSRDFRSQLCPTNHGHLAALMFPESSPHRIKGITKVLDMILAADGKPMLPLS</sequence>
<comment type="caution">
    <text evidence="1">The sequence shown here is derived from an EMBL/GenBank/DDBJ whole genome shotgun (WGS) entry which is preliminary data.</text>
</comment>
<evidence type="ECO:0000313" key="2">
    <source>
        <dbReference type="Proteomes" id="UP000037136"/>
    </source>
</evidence>
<gene>
    <name evidence="1" type="ORF">XA68_16749</name>
</gene>
<proteinExistence type="predicted"/>
<dbReference type="InterPro" id="IPR008949">
    <property type="entry name" value="Isoprenoid_synthase_dom_sf"/>
</dbReference>
<dbReference type="Proteomes" id="UP000037136">
    <property type="component" value="Unassembled WGS sequence"/>
</dbReference>
<dbReference type="EMBL" id="LAZP02000610">
    <property type="protein sequence ID" value="PFH56309.1"/>
    <property type="molecule type" value="Genomic_DNA"/>
</dbReference>
<protein>
    <submittedName>
        <fullName evidence="1">Uncharacterized protein</fullName>
    </submittedName>
</protein>
<accession>A0A2A9P4E4</accession>
<reference evidence="1 2" key="2">
    <citation type="journal article" date="2017" name="Sci. Rep.">
        <title>Ant-infecting Ophiocordyceps genomes reveal a high diversity of potential behavioral manipulation genes and a possible major role for enterotoxins.</title>
        <authorList>
            <person name="de Bekker C."/>
            <person name="Ohm R.A."/>
            <person name="Evans H.C."/>
            <person name="Brachmann A."/>
            <person name="Hughes D.P."/>
        </authorList>
    </citation>
    <scope>NUCLEOTIDE SEQUENCE [LARGE SCALE GENOMIC DNA]</scope>
    <source>
        <strain evidence="1 2">SC16a</strain>
    </source>
</reference>
<reference evidence="1 2" key="1">
    <citation type="journal article" date="2015" name="BMC Genomics">
        <title>Gene expression during zombie ant biting behavior reflects the complexity underlying fungal parasitic behavioral manipulation.</title>
        <authorList>
            <person name="de Bekker C."/>
            <person name="Ohm R.A."/>
            <person name="Loreto R.G."/>
            <person name="Sebastian A."/>
            <person name="Albert I."/>
            <person name="Merrow M."/>
            <person name="Brachmann A."/>
            <person name="Hughes D.P."/>
        </authorList>
    </citation>
    <scope>NUCLEOTIDE SEQUENCE [LARGE SCALE GENOMIC DNA]</scope>
    <source>
        <strain evidence="1 2">SC16a</strain>
    </source>
</reference>
<organism evidence="1 2">
    <name type="scientific">Ophiocordyceps unilateralis</name>
    <name type="common">Zombie-ant fungus</name>
    <name type="synonym">Torrubia unilateralis</name>
    <dbReference type="NCBI Taxonomy" id="268505"/>
    <lineage>
        <taxon>Eukaryota</taxon>
        <taxon>Fungi</taxon>
        <taxon>Dikarya</taxon>
        <taxon>Ascomycota</taxon>
        <taxon>Pezizomycotina</taxon>
        <taxon>Sordariomycetes</taxon>
        <taxon>Hypocreomycetidae</taxon>
        <taxon>Hypocreales</taxon>
        <taxon>Ophiocordycipitaceae</taxon>
        <taxon>Ophiocordyceps</taxon>
    </lineage>
</organism>
<dbReference type="SUPFAM" id="SSF48576">
    <property type="entry name" value="Terpenoid synthases"/>
    <property type="match status" value="1"/>
</dbReference>
<keyword evidence="2" id="KW-1185">Reference proteome</keyword>
<evidence type="ECO:0000313" key="1">
    <source>
        <dbReference type="EMBL" id="PFH56309.1"/>
    </source>
</evidence>
<dbReference type="Gene3D" id="1.10.600.10">
    <property type="entry name" value="Farnesyl Diphosphate Synthase"/>
    <property type="match status" value="1"/>
</dbReference>
<name>A0A2A9P4E4_OPHUN</name>